<evidence type="ECO:0000313" key="10">
    <source>
        <dbReference type="EMBL" id="PLR36998.1"/>
    </source>
</evidence>
<dbReference type="HAMAP" id="MF_00265">
    <property type="entry name" value="VapC_Nob1"/>
    <property type="match status" value="1"/>
</dbReference>
<dbReference type="Pfam" id="PF01850">
    <property type="entry name" value="PIN"/>
    <property type="match status" value="1"/>
</dbReference>
<dbReference type="AlphaFoldDB" id="A0A2N5E6Q8"/>
<proteinExistence type="inferred from homology"/>
<dbReference type="EC" id="3.1.-.-" evidence="8"/>
<evidence type="ECO:0000259" key="9">
    <source>
        <dbReference type="Pfam" id="PF01850"/>
    </source>
</evidence>
<dbReference type="SUPFAM" id="SSF88723">
    <property type="entry name" value="PIN domain-like"/>
    <property type="match status" value="1"/>
</dbReference>
<dbReference type="RefSeq" id="WP_101823898.1">
    <property type="nucleotide sequence ID" value="NZ_PJZH01000005.1"/>
</dbReference>
<dbReference type="PANTHER" id="PTHR33653">
    <property type="entry name" value="RIBONUCLEASE VAPC2"/>
    <property type="match status" value="1"/>
</dbReference>
<keyword evidence="6 8" id="KW-0460">Magnesium</keyword>
<name>A0A2N5E6Q8_9GAMM</name>
<comment type="cofactor">
    <cofactor evidence="1 8">
        <name>Mg(2+)</name>
        <dbReference type="ChEBI" id="CHEBI:18420"/>
    </cofactor>
</comment>
<dbReference type="InterPro" id="IPR050556">
    <property type="entry name" value="Type_II_TA_system_RNase"/>
</dbReference>
<keyword evidence="5 8" id="KW-0378">Hydrolase</keyword>
<keyword evidence="4 8" id="KW-0479">Metal-binding</keyword>
<evidence type="ECO:0000256" key="4">
    <source>
        <dbReference type="ARBA" id="ARBA00022723"/>
    </source>
</evidence>
<dbReference type="GO" id="GO:0016787">
    <property type="term" value="F:hydrolase activity"/>
    <property type="evidence" value="ECO:0007669"/>
    <property type="project" value="UniProtKB-KW"/>
</dbReference>
<keyword evidence="3 8" id="KW-0540">Nuclease</keyword>
<keyword evidence="2 8" id="KW-1277">Toxin-antitoxin system</keyword>
<dbReference type="InterPro" id="IPR002716">
    <property type="entry name" value="PIN_dom"/>
</dbReference>
<dbReference type="Proteomes" id="UP000234503">
    <property type="component" value="Unassembled WGS sequence"/>
</dbReference>
<keyword evidence="8" id="KW-0800">Toxin</keyword>
<accession>A0A2N5E6Q8</accession>
<organism evidence="10 11">
    <name type="scientific">Chimaeribacter coloradensis</name>
    <dbReference type="NCBI Taxonomy" id="2060068"/>
    <lineage>
        <taxon>Bacteria</taxon>
        <taxon>Pseudomonadati</taxon>
        <taxon>Pseudomonadota</taxon>
        <taxon>Gammaproteobacteria</taxon>
        <taxon>Enterobacterales</taxon>
        <taxon>Yersiniaceae</taxon>
        <taxon>Chimaeribacter</taxon>
    </lineage>
</organism>
<comment type="function">
    <text evidence="8">Toxic component of a toxin-antitoxin (TA) system. An RNase.</text>
</comment>
<sequence>MIVLDTCIITEIIRPEPHRQVMQWLDAQDANQLCLTAITVTELFTAIQALPDPRRSQLNTALLALLNEEFANRLLPFDAHCALRAAALAAELHRQGITLAQADLYTAAICLHHQAQLATRRPQDFHYCGLSVLNPWGEQGKPRFHEDAAEYFVMSRKER</sequence>
<feature type="binding site" evidence="8">
    <location>
        <position position="5"/>
    </location>
    <ligand>
        <name>Mg(2+)</name>
        <dbReference type="ChEBI" id="CHEBI:18420"/>
    </ligand>
</feature>
<keyword evidence="11" id="KW-1185">Reference proteome</keyword>
<gene>
    <name evidence="8" type="primary">vapC</name>
    <name evidence="10" type="ORF">CYR32_08230</name>
</gene>
<dbReference type="GO" id="GO:0000287">
    <property type="term" value="F:magnesium ion binding"/>
    <property type="evidence" value="ECO:0007669"/>
    <property type="project" value="UniProtKB-UniRule"/>
</dbReference>
<dbReference type="InterPro" id="IPR022907">
    <property type="entry name" value="VapC_family"/>
</dbReference>
<evidence type="ECO:0000256" key="6">
    <source>
        <dbReference type="ARBA" id="ARBA00022842"/>
    </source>
</evidence>
<evidence type="ECO:0000256" key="3">
    <source>
        <dbReference type="ARBA" id="ARBA00022722"/>
    </source>
</evidence>
<evidence type="ECO:0000256" key="8">
    <source>
        <dbReference type="HAMAP-Rule" id="MF_00265"/>
    </source>
</evidence>
<evidence type="ECO:0000256" key="7">
    <source>
        <dbReference type="ARBA" id="ARBA00038093"/>
    </source>
</evidence>
<dbReference type="Gene3D" id="3.40.50.1010">
    <property type="entry name" value="5'-nuclease"/>
    <property type="match status" value="1"/>
</dbReference>
<comment type="caution">
    <text evidence="10">The sequence shown here is derived from an EMBL/GenBank/DDBJ whole genome shotgun (WGS) entry which is preliminary data.</text>
</comment>
<evidence type="ECO:0000256" key="5">
    <source>
        <dbReference type="ARBA" id="ARBA00022801"/>
    </source>
</evidence>
<dbReference type="PANTHER" id="PTHR33653:SF1">
    <property type="entry name" value="RIBONUCLEASE VAPC2"/>
    <property type="match status" value="1"/>
</dbReference>
<dbReference type="OrthoDB" id="9804823at2"/>
<dbReference type="GO" id="GO:0090729">
    <property type="term" value="F:toxin activity"/>
    <property type="evidence" value="ECO:0007669"/>
    <property type="project" value="UniProtKB-KW"/>
</dbReference>
<dbReference type="InterPro" id="IPR029060">
    <property type="entry name" value="PIN-like_dom_sf"/>
</dbReference>
<evidence type="ECO:0000313" key="11">
    <source>
        <dbReference type="Proteomes" id="UP000234503"/>
    </source>
</evidence>
<feature type="binding site" evidence="8">
    <location>
        <position position="103"/>
    </location>
    <ligand>
        <name>Mg(2+)</name>
        <dbReference type="ChEBI" id="CHEBI:18420"/>
    </ligand>
</feature>
<feature type="domain" description="PIN" evidence="9">
    <location>
        <begin position="2"/>
        <end position="120"/>
    </location>
</feature>
<evidence type="ECO:0000256" key="2">
    <source>
        <dbReference type="ARBA" id="ARBA00022649"/>
    </source>
</evidence>
<dbReference type="EMBL" id="PJZH01000005">
    <property type="protein sequence ID" value="PLR36998.1"/>
    <property type="molecule type" value="Genomic_DNA"/>
</dbReference>
<comment type="similarity">
    <text evidence="7 8">Belongs to the PINc/VapC protein family.</text>
</comment>
<reference evidence="10 11" key="1">
    <citation type="submission" date="2017-12" db="EMBL/GenBank/DDBJ databases">
        <title>Characterization of six clinical isolates of Enterochimera gen. nov., a novel genus of the Yersiniaciae family and the three species Enterochimera arupensis sp. nov., Enterochimera coloradensis sp. nov, and Enterochimera californica sp. nov.</title>
        <authorList>
            <person name="Rossi A."/>
            <person name="Fisher M."/>
        </authorList>
    </citation>
    <scope>NUCLEOTIDE SEQUENCE [LARGE SCALE GENOMIC DNA]</scope>
    <source>
        <strain evidence="11">2016-Iso4</strain>
    </source>
</reference>
<dbReference type="GO" id="GO:0004540">
    <property type="term" value="F:RNA nuclease activity"/>
    <property type="evidence" value="ECO:0007669"/>
    <property type="project" value="InterPro"/>
</dbReference>
<protein>
    <recommendedName>
        <fullName evidence="8">Ribonuclease VapC</fullName>
        <shortName evidence="8">RNase VapC</shortName>
        <ecNumber evidence="8">3.1.-.-</ecNumber>
    </recommendedName>
    <alternativeName>
        <fullName evidence="8">Toxin VapC</fullName>
    </alternativeName>
</protein>
<evidence type="ECO:0000256" key="1">
    <source>
        <dbReference type="ARBA" id="ARBA00001946"/>
    </source>
</evidence>